<organism evidence="1 2">
    <name type="scientific">Funneliformis mosseae</name>
    <name type="common">Endomycorrhizal fungus</name>
    <name type="synonym">Glomus mosseae</name>
    <dbReference type="NCBI Taxonomy" id="27381"/>
    <lineage>
        <taxon>Eukaryota</taxon>
        <taxon>Fungi</taxon>
        <taxon>Fungi incertae sedis</taxon>
        <taxon>Mucoromycota</taxon>
        <taxon>Glomeromycotina</taxon>
        <taxon>Glomeromycetes</taxon>
        <taxon>Glomerales</taxon>
        <taxon>Glomeraceae</taxon>
        <taxon>Funneliformis</taxon>
    </lineage>
</organism>
<dbReference type="AlphaFoldDB" id="A0A9N9IPH7"/>
<dbReference type="EMBL" id="CAJVPP010021689">
    <property type="protein sequence ID" value="CAG8743343.1"/>
    <property type="molecule type" value="Genomic_DNA"/>
</dbReference>
<gene>
    <name evidence="1" type="ORF">FMOSSE_LOCUS16269</name>
</gene>
<feature type="non-terminal residue" evidence="1">
    <location>
        <position position="94"/>
    </location>
</feature>
<accession>A0A9N9IPH7</accession>
<keyword evidence="2" id="KW-1185">Reference proteome</keyword>
<evidence type="ECO:0000313" key="2">
    <source>
        <dbReference type="Proteomes" id="UP000789375"/>
    </source>
</evidence>
<feature type="non-terminal residue" evidence="1">
    <location>
        <position position="1"/>
    </location>
</feature>
<dbReference type="Proteomes" id="UP000789375">
    <property type="component" value="Unassembled WGS sequence"/>
</dbReference>
<comment type="caution">
    <text evidence="1">The sequence shown here is derived from an EMBL/GenBank/DDBJ whole genome shotgun (WGS) entry which is preliminary data.</text>
</comment>
<sequence>RFAFASKKSNYDMINENSFDTNTVLLYDKNYKEVKEWGLNAMAERPTKKVKKHNMCNIVEHFKLHLFEISEENKPPLPKGFDHKMAIIDYLRQL</sequence>
<proteinExistence type="predicted"/>
<evidence type="ECO:0000313" key="1">
    <source>
        <dbReference type="EMBL" id="CAG8743343.1"/>
    </source>
</evidence>
<reference evidence="1" key="1">
    <citation type="submission" date="2021-06" db="EMBL/GenBank/DDBJ databases">
        <authorList>
            <person name="Kallberg Y."/>
            <person name="Tangrot J."/>
            <person name="Rosling A."/>
        </authorList>
    </citation>
    <scope>NUCLEOTIDE SEQUENCE</scope>
    <source>
        <strain evidence="1">87-6 pot B 2015</strain>
    </source>
</reference>
<name>A0A9N9IPH7_FUNMO</name>
<protein>
    <submittedName>
        <fullName evidence="1">5944_t:CDS:1</fullName>
    </submittedName>
</protein>